<keyword evidence="2" id="KW-1185">Reference proteome</keyword>
<sequence length="319" mass="35714">MNNLKKLIYLSLPVVLSGCFGAPTESELKQLHSKFSIDESGIISLCGIEQGDISSGEKALSSMKERYSAGTIIRSIIADAKNVTADKLPTYPAYPESLDDYFSTPYMSTPAMLTDSNELKRDLQADRSRFDYFNDEDYERYLAAIENTLEVRSKSNLTYQQAVGAFTTWFNKKEAAKAKYFKVMSAAVQKAKQAHAEEFSLSACVYNSTNHKNFLEGFPESFTDRSIEKSDVYRIDEDESLSENISDAIVEYLGENGYSENDMDVLKDSTDRFIIGNKSSKELIGYAFVSALPVNDKYSYEVEVSIIGTLNPPLPLLIQ</sequence>
<gene>
    <name evidence="1" type="ORF">H2O73_01280</name>
</gene>
<accession>A0A7W2ISB3</accession>
<reference evidence="1 2" key="1">
    <citation type="submission" date="2020-07" db="EMBL/GenBank/DDBJ databases">
        <title>Vibrio marinisediminis sp. nov., isolated from marine sediment.</title>
        <authorList>
            <person name="Ji X."/>
        </authorList>
    </citation>
    <scope>NUCLEOTIDE SEQUENCE [LARGE SCALE GENOMIC DNA]</scope>
    <source>
        <strain evidence="1 2">404</strain>
    </source>
</reference>
<proteinExistence type="predicted"/>
<evidence type="ECO:0008006" key="3">
    <source>
        <dbReference type="Google" id="ProtNLM"/>
    </source>
</evidence>
<protein>
    <recommendedName>
        <fullName evidence="3">Lipoprotein</fullName>
    </recommendedName>
</protein>
<organism evidence="1 2">
    <name type="scientific">Vibrio marinisediminis</name>
    <dbReference type="NCBI Taxonomy" id="2758441"/>
    <lineage>
        <taxon>Bacteria</taxon>
        <taxon>Pseudomonadati</taxon>
        <taxon>Pseudomonadota</taxon>
        <taxon>Gammaproteobacteria</taxon>
        <taxon>Vibrionales</taxon>
        <taxon>Vibrionaceae</taxon>
        <taxon>Vibrio</taxon>
    </lineage>
</organism>
<dbReference type="Proteomes" id="UP000571701">
    <property type="component" value="Unassembled WGS sequence"/>
</dbReference>
<dbReference type="AlphaFoldDB" id="A0A7W2ISB3"/>
<dbReference type="EMBL" id="JACFYF010000001">
    <property type="protein sequence ID" value="MBA5760957.1"/>
    <property type="molecule type" value="Genomic_DNA"/>
</dbReference>
<dbReference type="PROSITE" id="PS51257">
    <property type="entry name" value="PROKAR_LIPOPROTEIN"/>
    <property type="match status" value="1"/>
</dbReference>
<evidence type="ECO:0000313" key="2">
    <source>
        <dbReference type="Proteomes" id="UP000571701"/>
    </source>
</evidence>
<name>A0A7W2ISB3_9VIBR</name>
<dbReference type="RefSeq" id="WP_182105739.1">
    <property type="nucleotide sequence ID" value="NZ_JACFYF010000001.1"/>
</dbReference>
<evidence type="ECO:0000313" key="1">
    <source>
        <dbReference type="EMBL" id="MBA5760957.1"/>
    </source>
</evidence>
<comment type="caution">
    <text evidence="1">The sequence shown here is derived from an EMBL/GenBank/DDBJ whole genome shotgun (WGS) entry which is preliminary data.</text>
</comment>